<dbReference type="EMBL" id="FYEZ01000001">
    <property type="protein sequence ID" value="SNC59822.1"/>
    <property type="molecule type" value="Genomic_DNA"/>
</dbReference>
<feature type="region of interest" description="Disordered" evidence="1">
    <location>
        <begin position="28"/>
        <end position="72"/>
    </location>
</feature>
<reference evidence="2 3" key="1">
    <citation type="submission" date="2017-06" db="EMBL/GenBank/DDBJ databases">
        <authorList>
            <person name="Kim H.J."/>
            <person name="Triplett B.A."/>
        </authorList>
    </citation>
    <scope>NUCLEOTIDE SEQUENCE [LARGE SCALE GENOMIC DNA]</scope>
    <source>
        <strain evidence="2 3">DSM 22179</strain>
    </source>
</reference>
<sequence length="72" mass="7965">MPYYLFFLPEEQMRQGLDVDRPVLAAGAAGRGREPRSLPAGIDQRTTDTDTGQDSVWRHIASPPGTVRVPSR</sequence>
<dbReference type="RefSeq" id="WP_088817197.1">
    <property type="nucleotide sequence ID" value="NZ_FYEZ01000001.1"/>
</dbReference>
<evidence type="ECO:0000256" key="1">
    <source>
        <dbReference type="SAM" id="MobiDB-lite"/>
    </source>
</evidence>
<accession>A0A212T199</accession>
<organism evidence="2 3">
    <name type="scientific">Kytococcus aerolatus</name>
    <dbReference type="NCBI Taxonomy" id="592308"/>
    <lineage>
        <taxon>Bacteria</taxon>
        <taxon>Bacillati</taxon>
        <taxon>Actinomycetota</taxon>
        <taxon>Actinomycetes</taxon>
        <taxon>Micrococcales</taxon>
        <taxon>Kytococcaceae</taxon>
        <taxon>Kytococcus</taxon>
    </lineage>
</organism>
<evidence type="ECO:0000313" key="3">
    <source>
        <dbReference type="Proteomes" id="UP000198122"/>
    </source>
</evidence>
<name>A0A212T199_9MICO</name>
<evidence type="ECO:0000313" key="2">
    <source>
        <dbReference type="EMBL" id="SNC59822.1"/>
    </source>
</evidence>
<keyword evidence="3" id="KW-1185">Reference proteome</keyword>
<dbReference type="AlphaFoldDB" id="A0A212T199"/>
<protein>
    <submittedName>
        <fullName evidence="2">Uncharacterized protein</fullName>
    </submittedName>
</protein>
<gene>
    <name evidence="2" type="ORF">SAMN05445756_0149</name>
</gene>
<proteinExistence type="predicted"/>
<dbReference type="Proteomes" id="UP000198122">
    <property type="component" value="Unassembled WGS sequence"/>
</dbReference>